<evidence type="ECO:0000313" key="3">
    <source>
        <dbReference type="Proteomes" id="UP000784294"/>
    </source>
</evidence>
<dbReference type="EMBL" id="CAAALY010039721">
    <property type="protein sequence ID" value="VEL19025.1"/>
    <property type="molecule type" value="Genomic_DNA"/>
</dbReference>
<sequence length="427" mass="45753">RNREREREKERERPFRDEVEYRLRANEGVSERKIDRDKERISRQVEEVGGCGVAGARVTTRSGRRETESCILRAFFTPSCDDGKQGCPSAYQPSGVRPSRSARCPSGLDRFSLESATLVSPPSNGPPSAHLASLGDCPCLGLPPGRPVPASPGPSSSPASPPTQWLIMPLWRRLKVYLIVVVVMVGCRVEGQSNGQTGPSLVFSTGSSPALLGGPVTVSCGGFEDLKKSIFLDCPLAPWNTFCFQNCQSACITEEPGSCRNEAKLAEVVCRVVHFANGTVGYEYLIPRLASEWLGRFTCRVGGRRSETITLTGGQQLPSQPQLQHAREVGLGTSSTTVAPKTTTTTTTTKWTTTTSMSASMAMATTGEMSRATPETKFVQATMQTQNGREPAGAQDRSSGGVFGLTTLKASEPTSSGLKRAGGKLGN</sequence>
<gene>
    <name evidence="2" type="ORF">PXEA_LOCUS12465</name>
</gene>
<feature type="region of interest" description="Disordered" evidence="1">
    <location>
        <begin position="385"/>
        <end position="427"/>
    </location>
</feature>
<feature type="compositionally biased region" description="Polar residues" evidence="1">
    <location>
        <begin position="408"/>
        <end position="417"/>
    </location>
</feature>
<dbReference type="Proteomes" id="UP000784294">
    <property type="component" value="Unassembled WGS sequence"/>
</dbReference>
<name>A0A448WSD1_9PLAT</name>
<dbReference type="AlphaFoldDB" id="A0A448WSD1"/>
<feature type="non-terminal residue" evidence="2">
    <location>
        <position position="1"/>
    </location>
</feature>
<dbReference type="OrthoDB" id="6260030at2759"/>
<organism evidence="2 3">
    <name type="scientific">Protopolystoma xenopodis</name>
    <dbReference type="NCBI Taxonomy" id="117903"/>
    <lineage>
        <taxon>Eukaryota</taxon>
        <taxon>Metazoa</taxon>
        <taxon>Spiralia</taxon>
        <taxon>Lophotrochozoa</taxon>
        <taxon>Platyhelminthes</taxon>
        <taxon>Monogenea</taxon>
        <taxon>Polyopisthocotylea</taxon>
        <taxon>Polystomatidea</taxon>
        <taxon>Polystomatidae</taxon>
        <taxon>Protopolystoma</taxon>
    </lineage>
</organism>
<keyword evidence="3" id="KW-1185">Reference proteome</keyword>
<proteinExistence type="predicted"/>
<evidence type="ECO:0000256" key="1">
    <source>
        <dbReference type="SAM" id="MobiDB-lite"/>
    </source>
</evidence>
<accession>A0A448WSD1</accession>
<protein>
    <submittedName>
        <fullName evidence="2">Uncharacterized protein</fullName>
    </submittedName>
</protein>
<evidence type="ECO:0000313" key="2">
    <source>
        <dbReference type="EMBL" id="VEL19025.1"/>
    </source>
</evidence>
<comment type="caution">
    <text evidence="2">The sequence shown here is derived from an EMBL/GenBank/DDBJ whole genome shotgun (WGS) entry which is preliminary data.</text>
</comment>
<reference evidence="2" key="1">
    <citation type="submission" date="2018-11" db="EMBL/GenBank/DDBJ databases">
        <authorList>
            <consortium name="Pathogen Informatics"/>
        </authorList>
    </citation>
    <scope>NUCLEOTIDE SEQUENCE</scope>
</reference>